<comment type="caution">
    <text evidence="1">The sequence shown here is derived from an EMBL/GenBank/DDBJ whole genome shotgun (WGS) entry which is preliminary data.</text>
</comment>
<dbReference type="EMBL" id="QQOH01000006">
    <property type="protein sequence ID" value="RDE18149.1"/>
    <property type="molecule type" value="Genomic_DNA"/>
</dbReference>
<gene>
    <name evidence="1" type="ORF">DV711_18785</name>
</gene>
<name>A0A369WAD8_9GAMM</name>
<keyword evidence="2" id="KW-1185">Reference proteome</keyword>
<proteinExistence type="predicted"/>
<protein>
    <submittedName>
        <fullName evidence="1">Uncharacterized protein</fullName>
    </submittedName>
</protein>
<reference evidence="1 2" key="1">
    <citation type="submission" date="2018-07" db="EMBL/GenBank/DDBJ databases">
        <title>Motiliproteus coralliicola sp. nov., a bacterium isolated from Coral.</title>
        <authorList>
            <person name="Wang G."/>
        </authorList>
    </citation>
    <scope>NUCLEOTIDE SEQUENCE [LARGE SCALE GENOMIC DNA]</scope>
    <source>
        <strain evidence="1 2">C34</strain>
    </source>
</reference>
<evidence type="ECO:0000313" key="1">
    <source>
        <dbReference type="EMBL" id="RDE18149.1"/>
    </source>
</evidence>
<accession>A0A369WAD8</accession>
<sequence>MDQSLFDRIVTAAERLYHREFHRHDQRLNISARWDADGVYANAWKMEDANGEKGLIMISGGLARHPDMTPDAFALVLCHEIGHHIAGPPHLWRFSAEGQSDYFGASSCLRKLFIRMGDALPASRQHAPKRVREACAQAFSHQQGRQGCQRIALAGATLARYFARKRGQLSPLFSRPAQSSVSSTLLTPATPQCRLDTYFAAAQCNVARQPLDHPEPSWLCLADDFPEAARPPCWYKQAVAAHRVRRP</sequence>
<evidence type="ECO:0000313" key="2">
    <source>
        <dbReference type="Proteomes" id="UP000253769"/>
    </source>
</evidence>
<dbReference type="AlphaFoldDB" id="A0A369WAD8"/>
<dbReference type="Proteomes" id="UP000253769">
    <property type="component" value="Unassembled WGS sequence"/>
</dbReference>
<organism evidence="1 2">
    <name type="scientific">Motiliproteus coralliicola</name>
    <dbReference type="NCBI Taxonomy" id="2283196"/>
    <lineage>
        <taxon>Bacteria</taxon>
        <taxon>Pseudomonadati</taxon>
        <taxon>Pseudomonadota</taxon>
        <taxon>Gammaproteobacteria</taxon>
        <taxon>Oceanospirillales</taxon>
        <taxon>Oceanospirillaceae</taxon>
        <taxon>Motiliproteus</taxon>
    </lineage>
</organism>